<comment type="pathway">
    <text evidence="1">Porphyrin-containing compound metabolism; siroheme biosynthesis; sirohydrochlorin from precorrin-2: step 1/1.</text>
</comment>
<dbReference type="GO" id="GO:0043115">
    <property type="term" value="F:precorrin-2 dehydrogenase activity"/>
    <property type="evidence" value="ECO:0007669"/>
    <property type="project" value="UniProtKB-EC"/>
</dbReference>
<dbReference type="PANTHER" id="PTHR35330:SF1">
    <property type="entry name" value="SIROHEME BIOSYNTHESIS PROTEIN MET8"/>
    <property type="match status" value="1"/>
</dbReference>
<dbReference type="NCBIfam" id="TIGR01470">
    <property type="entry name" value="cysG_Nterm"/>
    <property type="match status" value="1"/>
</dbReference>
<keyword evidence="9" id="KW-1185">Reference proteome</keyword>
<dbReference type="Gene3D" id="3.40.50.720">
    <property type="entry name" value="NAD(P)-binding Rossmann-like Domain"/>
    <property type="match status" value="1"/>
</dbReference>
<dbReference type="InterPro" id="IPR006367">
    <property type="entry name" value="Sirohaem_synthase_N"/>
</dbReference>
<dbReference type="GO" id="GO:0019354">
    <property type="term" value="P:siroheme biosynthetic process"/>
    <property type="evidence" value="ECO:0007669"/>
    <property type="project" value="UniProtKB-UniPathway"/>
</dbReference>
<keyword evidence="3" id="KW-0560">Oxidoreductase</keyword>
<evidence type="ECO:0000313" key="9">
    <source>
        <dbReference type="Proteomes" id="UP000214688"/>
    </source>
</evidence>
<name>A0A223CZW4_9BACL</name>
<dbReference type="EMBL" id="CP022657">
    <property type="protein sequence ID" value="ASS74910.1"/>
    <property type="molecule type" value="Genomic_DNA"/>
</dbReference>
<feature type="domain" description="Siroheme synthase central" evidence="7">
    <location>
        <begin position="120"/>
        <end position="146"/>
    </location>
</feature>
<dbReference type="RefSeq" id="WP_094236159.1">
    <property type="nucleotide sequence ID" value="NZ_CP022657.1"/>
</dbReference>
<dbReference type="InterPro" id="IPR028161">
    <property type="entry name" value="Met8-like"/>
</dbReference>
<dbReference type="KEGG" id="tab:CIG75_07895"/>
<dbReference type="Proteomes" id="UP000214688">
    <property type="component" value="Chromosome"/>
</dbReference>
<dbReference type="Gene3D" id="1.10.8.610">
    <property type="entry name" value="SirC, precorrin-2 dehydrogenase, C-terminal helical domain-like"/>
    <property type="match status" value="1"/>
</dbReference>
<dbReference type="Pfam" id="PF13241">
    <property type="entry name" value="NAD_binding_7"/>
    <property type="match status" value="1"/>
</dbReference>
<keyword evidence="4" id="KW-0520">NAD</keyword>
<proteinExistence type="predicted"/>
<dbReference type="OrthoDB" id="9773765at2"/>
<dbReference type="EC" id="1.3.1.76" evidence="2"/>
<comment type="catalytic activity">
    <reaction evidence="6">
        <text>precorrin-2 + NAD(+) = sirohydrochlorin + NADH + 2 H(+)</text>
        <dbReference type="Rhea" id="RHEA:15613"/>
        <dbReference type="ChEBI" id="CHEBI:15378"/>
        <dbReference type="ChEBI" id="CHEBI:57540"/>
        <dbReference type="ChEBI" id="CHEBI:57945"/>
        <dbReference type="ChEBI" id="CHEBI:58351"/>
        <dbReference type="ChEBI" id="CHEBI:58827"/>
        <dbReference type="EC" id="1.3.1.76"/>
    </reaction>
</comment>
<evidence type="ECO:0000256" key="3">
    <source>
        <dbReference type="ARBA" id="ARBA00023002"/>
    </source>
</evidence>
<sequence length="213" mass="23284">MSRMYGAFIQLTGRRCLVVGGGPVAERKITGLLDSEAEVTMIAPRATSSLVKMAENGTIRWEARPFQAGDTAPFFLIIAATASREVNAQVFAEGETHGRLVNVVNDPKLGNFTVPALLRRGSLTVGISTSGAAPVVAKKLREDLEAYWGPGIELFVEWVSEARRRIAAEVPEEAQRTELLRRLTNSELLQLLREGRQLEAEQLLKRIMGGRGG</sequence>
<dbReference type="InterPro" id="IPR042518">
    <property type="entry name" value="SirC_C"/>
</dbReference>
<evidence type="ECO:0000256" key="6">
    <source>
        <dbReference type="ARBA" id="ARBA00047561"/>
    </source>
</evidence>
<evidence type="ECO:0000256" key="1">
    <source>
        <dbReference type="ARBA" id="ARBA00005010"/>
    </source>
</evidence>
<dbReference type="GO" id="GO:0004325">
    <property type="term" value="F:ferrochelatase activity"/>
    <property type="evidence" value="ECO:0007669"/>
    <property type="project" value="InterPro"/>
</dbReference>
<dbReference type="Pfam" id="PF14824">
    <property type="entry name" value="Sirohm_synth_M"/>
    <property type="match status" value="1"/>
</dbReference>
<dbReference type="PANTHER" id="PTHR35330">
    <property type="entry name" value="SIROHEME BIOSYNTHESIS PROTEIN MET8"/>
    <property type="match status" value="1"/>
</dbReference>
<keyword evidence="5" id="KW-0627">Porphyrin biosynthesis</keyword>
<dbReference type="InterPro" id="IPR036291">
    <property type="entry name" value="NAD(P)-bd_dom_sf"/>
</dbReference>
<dbReference type="AlphaFoldDB" id="A0A223CZW4"/>
<gene>
    <name evidence="8" type="ORF">CIG75_07895</name>
</gene>
<evidence type="ECO:0000256" key="4">
    <source>
        <dbReference type="ARBA" id="ARBA00023027"/>
    </source>
</evidence>
<dbReference type="UniPathway" id="UPA00262">
    <property type="reaction ID" value="UER00222"/>
</dbReference>
<evidence type="ECO:0000256" key="2">
    <source>
        <dbReference type="ARBA" id="ARBA00012400"/>
    </source>
</evidence>
<evidence type="ECO:0000256" key="5">
    <source>
        <dbReference type="ARBA" id="ARBA00023244"/>
    </source>
</evidence>
<accession>A0A223CZW4</accession>
<dbReference type="InterPro" id="IPR028281">
    <property type="entry name" value="Sirohaem_synthase_central"/>
</dbReference>
<protein>
    <recommendedName>
        <fullName evidence="2">precorrin-2 dehydrogenase</fullName>
        <ecNumber evidence="2">1.3.1.76</ecNumber>
    </recommendedName>
</protein>
<organism evidence="8 9">
    <name type="scientific">Tumebacillus algifaecis</name>
    <dbReference type="NCBI Taxonomy" id="1214604"/>
    <lineage>
        <taxon>Bacteria</taxon>
        <taxon>Bacillati</taxon>
        <taxon>Bacillota</taxon>
        <taxon>Bacilli</taxon>
        <taxon>Bacillales</taxon>
        <taxon>Alicyclobacillaceae</taxon>
        <taxon>Tumebacillus</taxon>
    </lineage>
</organism>
<evidence type="ECO:0000313" key="8">
    <source>
        <dbReference type="EMBL" id="ASS74910.1"/>
    </source>
</evidence>
<dbReference type="SUPFAM" id="SSF51735">
    <property type="entry name" value="NAD(P)-binding Rossmann-fold domains"/>
    <property type="match status" value="1"/>
</dbReference>
<reference evidence="8 9" key="1">
    <citation type="journal article" date="2015" name="Int. J. Syst. Evol. Microbiol.">
        <title>Tumebacillus algifaecis sp. nov., isolated from decomposing algal scum.</title>
        <authorList>
            <person name="Wu Y.F."/>
            <person name="Zhang B."/>
            <person name="Xing P."/>
            <person name="Wu Q.L."/>
            <person name="Liu S.J."/>
        </authorList>
    </citation>
    <scope>NUCLEOTIDE SEQUENCE [LARGE SCALE GENOMIC DNA]</scope>
    <source>
        <strain evidence="8 9">THMBR28</strain>
    </source>
</reference>
<evidence type="ECO:0000259" key="7">
    <source>
        <dbReference type="Pfam" id="PF14824"/>
    </source>
</evidence>
<dbReference type="SUPFAM" id="SSF75615">
    <property type="entry name" value="Siroheme synthase middle domains-like"/>
    <property type="match status" value="1"/>
</dbReference>